<accession>A0A3E1RDW8</accession>
<dbReference type="Proteomes" id="UP000260665">
    <property type="component" value="Unassembled WGS sequence"/>
</dbReference>
<dbReference type="EMBL" id="QFZK01000003">
    <property type="protein sequence ID" value="RFO97564.1"/>
    <property type="molecule type" value="Genomic_DNA"/>
</dbReference>
<gene>
    <name evidence="2" type="primary">pilV</name>
    <name evidence="2" type="ORF">DIC66_06780</name>
</gene>
<dbReference type="NCBIfam" id="TIGR02523">
    <property type="entry name" value="type_IV_pilV"/>
    <property type="match status" value="1"/>
</dbReference>
<dbReference type="AlphaFoldDB" id="A0A3E1RDW8"/>
<dbReference type="RefSeq" id="WP_117175358.1">
    <property type="nucleotide sequence ID" value="NZ_QFZK01000003.1"/>
</dbReference>
<keyword evidence="1" id="KW-0812">Transmembrane</keyword>
<name>A0A3E1RDW8_9BURK</name>
<comment type="caution">
    <text evidence="2">The sequence shown here is derived from an EMBL/GenBank/DDBJ whole genome shotgun (WGS) entry which is preliminary data.</text>
</comment>
<keyword evidence="3" id="KW-1185">Reference proteome</keyword>
<protein>
    <submittedName>
        <fullName evidence="2">Type IV pilus modification protein PilV</fullName>
    </submittedName>
</protein>
<evidence type="ECO:0000313" key="2">
    <source>
        <dbReference type="EMBL" id="RFO97564.1"/>
    </source>
</evidence>
<keyword evidence="1" id="KW-0472">Membrane</keyword>
<proteinExistence type="predicted"/>
<feature type="transmembrane region" description="Helical" evidence="1">
    <location>
        <begin position="12"/>
        <end position="31"/>
    </location>
</feature>
<dbReference type="OrthoDB" id="193195at2"/>
<dbReference type="InterPro" id="IPR013362">
    <property type="entry name" value="Pilus_4_PilV"/>
</dbReference>
<organism evidence="2 3">
    <name type="scientific">Rhodoferax lacus</name>
    <dbReference type="NCBI Taxonomy" id="2184758"/>
    <lineage>
        <taxon>Bacteria</taxon>
        <taxon>Pseudomonadati</taxon>
        <taxon>Pseudomonadota</taxon>
        <taxon>Betaproteobacteria</taxon>
        <taxon>Burkholderiales</taxon>
        <taxon>Comamonadaceae</taxon>
        <taxon>Rhodoferax</taxon>
    </lineage>
</organism>
<keyword evidence="1" id="KW-1133">Transmembrane helix</keyword>
<evidence type="ECO:0000313" key="3">
    <source>
        <dbReference type="Proteomes" id="UP000260665"/>
    </source>
</evidence>
<evidence type="ECO:0000256" key="1">
    <source>
        <dbReference type="SAM" id="Phobius"/>
    </source>
</evidence>
<sequence length="167" mass="17519">MRILPKKQGGMLLVEVLVALLLFVVGILGMVKAMGVSQVAQADAQSRAEASNFASVIVQTMRVTADNSSAANFNASLLAFQHQPDTDSACAFSGTASTNASVTSWVADVRTGAGRLPGSTAAMQQVLVDTTAGTGHNKVTVTICWQGPNDNAARRHTYSAYVNQNFD</sequence>
<reference evidence="2 3" key="1">
    <citation type="submission" date="2018-05" db="EMBL/GenBank/DDBJ databases">
        <title>Rhodoferax soyangensis sp.nov., isolated from an oligotrophic freshwater lake.</title>
        <authorList>
            <person name="Park M."/>
        </authorList>
    </citation>
    <scope>NUCLEOTIDE SEQUENCE [LARGE SCALE GENOMIC DNA]</scope>
    <source>
        <strain evidence="2 3">IMCC26218</strain>
    </source>
</reference>